<protein>
    <recommendedName>
        <fullName evidence="4">Secreted protein</fullName>
    </recommendedName>
</protein>
<dbReference type="GeneID" id="40741408"/>
<organism evidence="2 3">
    <name type="scientific">Aureobasidium pullulans EXF-150</name>
    <dbReference type="NCBI Taxonomy" id="1043002"/>
    <lineage>
        <taxon>Eukaryota</taxon>
        <taxon>Fungi</taxon>
        <taxon>Dikarya</taxon>
        <taxon>Ascomycota</taxon>
        <taxon>Pezizomycotina</taxon>
        <taxon>Dothideomycetes</taxon>
        <taxon>Dothideomycetidae</taxon>
        <taxon>Dothideales</taxon>
        <taxon>Saccotheciaceae</taxon>
        <taxon>Aureobasidium</taxon>
    </lineage>
</organism>
<reference evidence="2 3" key="1">
    <citation type="journal article" date="2014" name="BMC Genomics">
        <title>Genome sequencing of four Aureobasidium pullulans varieties: biotechnological potential, stress tolerance, and description of new species.</title>
        <authorList>
            <person name="Gostin Ar C."/>
            <person name="Ohm R.A."/>
            <person name="Kogej T."/>
            <person name="Sonjak S."/>
            <person name="Turk M."/>
            <person name="Zajc J."/>
            <person name="Zalar P."/>
            <person name="Grube M."/>
            <person name="Sun H."/>
            <person name="Han J."/>
            <person name="Sharma A."/>
            <person name="Chiniquy J."/>
            <person name="Ngan C.Y."/>
            <person name="Lipzen A."/>
            <person name="Barry K."/>
            <person name="Grigoriev I.V."/>
            <person name="Gunde-Cimerman N."/>
        </authorList>
    </citation>
    <scope>NUCLEOTIDE SEQUENCE [LARGE SCALE GENOMIC DNA]</scope>
    <source>
        <strain evidence="2 3">EXF-150</strain>
    </source>
</reference>
<keyword evidence="3" id="KW-1185">Reference proteome</keyword>
<evidence type="ECO:0000313" key="2">
    <source>
        <dbReference type="EMBL" id="KEQ78795.1"/>
    </source>
</evidence>
<evidence type="ECO:0000256" key="1">
    <source>
        <dbReference type="SAM" id="SignalP"/>
    </source>
</evidence>
<dbReference type="RefSeq" id="XP_029754982.1">
    <property type="nucleotide sequence ID" value="XM_029899102.1"/>
</dbReference>
<dbReference type="Proteomes" id="UP000030706">
    <property type="component" value="Unassembled WGS sequence"/>
</dbReference>
<accession>A0A074X018</accession>
<proteinExistence type="predicted"/>
<feature type="signal peptide" evidence="1">
    <location>
        <begin position="1"/>
        <end position="32"/>
    </location>
</feature>
<evidence type="ECO:0008006" key="4">
    <source>
        <dbReference type="Google" id="ProtNLM"/>
    </source>
</evidence>
<feature type="chain" id="PRO_5001703329" description="Secreted protein" evidence="1">
    <location>
        <begin position="33"/>
        <end position="118"/>
    </location>
</feature>
<evidence type="ECO:0000313" key="3">
    <source>
        <dbReference type="Proteomes" id="UP000030706"/>
    </source>
</evidence>
<dbReference type="HOGENOM" id="CLU_2072681_0_0_1"/>
<dbReference type="EMBL" id="KL585014">
    <property type="protein sequence ID" value="KEQ78795.1"/>
    <property type="molecule type" value="Genomic_DNA"/>
</dbReference>
<dbReference type="AlphaFoldDB" id="A0A074X018"/>
<name>A0A074X018_AURPU</name>
<sequence>MIPTLVHAHYAMTVWAVRLLLLPVLCTSVSNANPIQGAQCVSPSVHLPTLWSHLVWLVNLIIVSVSRQLFRLSTSISPTTCPLPLAFNPLSFIQIFFPDLLVLRLRPRNAHFGLRNSV</sequence>
<gene>
    <name evidence="2" type="ORF">M438DRAFT_168791</name>
</gene>
<keyword evidence="1" id="KW-0732">Signal</keyword>